<name>A0A939NC60_PRORE</name>
<organism evidence="1 2">
    <name type="scientific">Providencia rettgeri</name>
    <dbReference type="NCBI Taxonomy" id="587"/>
    <lineage>
        <taxon>Bacteria</taxon>
        <taxon>Pseudomonadati</taxon>
        <taxon>Pseudomonadota</taxon>
        <taxon>Gammaproteobacteria</taxon>
        <taxon>Enterobacterales</taxon>
        <taxon>Morganellaceae</taxon>
        <taxon>Providencia</taxon>
    </lineage>
</organism>
<protein>
    <submittedName>
        <fullName evidence="1">DUF4184 family protein</fullName>
    </submittedName>
</protein>
<dbReference type="Proteomes" id="UP000664477">
    <property type="component" value="Unassembled WGS sequence"/>
</dbReference>
<dbReference type="Pfam" id="PF13803">
    <property type="entry name" value="DUF4184"/>
    <property type="match status" value="1"/>
</dbReference>
<dbReference type="EMBL" id="JAGETQ010000081">
    <property type="protein sequence ID" value="MBO1916366.1"/>
    <property type="molecule type" value="Genomic_DNA"/>
</dbReference>
<comment type="caution">
    <text evidence="1">The sequence shown here is derived from an EMBL/GenBank/DDBJ whole genome shotgun (WGS) entry which is preliminary data.</text>
</comment>
<dbReference type="InterPro" id="IPR025238">
    <property type="entry name" value="DUF4184"/>
</dbReference>
<sequence length="126" mass="13995">MISTILYCDFFYIGAASHIIWDAFTHQSGVFVRHAEFLQLVVFNMTDSQEIAIYKLLQHLALIGSVVLVDKIHAVLPSAICNSAARVCEKLMALLKIAIVSGCISLPFAYKLAMKRMCLVSIALYI</sequence>
<proteinExistence type="predicted"/>
<evidence type="ECO:0000313" key="1">
    <source>
        <dbReference type="EMBL" id="MBO1916366.1"/>
    </source>
</evidence>
<accession>A0A939NC60</accession>
<reference evidence="1" key="1">
    <citation type="submission" date="2021-03" db="EMBL/GenBank/DDBJ databases">
        <title>Molecular epidemiology and mechanisms of colistin and carbapenem resistance in Enterobacteriaceae from clinical isolates, the environment and porcine samples in Pretoria, South Africa.</title>
        <authorList>
            <person name="Bogoshi D."/>
            <person name="Mbelle N.M."/>
            <person name="Naidoo V."/>
            <person name="Osei Sekyere J."/>
        </authorList>
    </citation>
    <scope>NUCLEOTIDE SEQUENCE</scope>
    <source>
        <strain evidence="1">C052</strain>
    </source>
</reference>
<evidence type="ECO:0000313" key="2">
    <source>
        <dbReference type="Proteomes" id="UP000664477"/>
    </source>
</evidence>
<dbReference type="AlphaFoldDB" id="A0A939NC60"/>
<gene>
    <name evidence="1" type="ORF">J4727_13765</name>
</gene>